<evidence type="ECO:0000256" key="8">
    <source>
        <dbReference type="ARBA" id="ARBA00022989"/>
    </source>
</evidence>
<dbReference type="Pfam" id="PF02518">
    <property type="entry name" value="HATPase_c"/>
    <property type="match status" value="1"/>
</dbReference>
<keyword evidence="9" id="KW-0902">Two-component regulatory system</keyword>
<gene>
    <name evidence="14" type="ORF">MFMK1_000048</name>
</gene>
<keyword evidence="8 11" id="KW-1133">Transmembrane helix</keyword>
<dbReference type="FunFam" id="3.30.565.10:FF:000006">
    <property type="entry name" value="Sensor histidine kinase WalK"/>
    <property type="match status" value="1"/>
</dbReference>
<reference evidence="14 15" key="1">
    <citation type="submission" date="2023-04" db="EMBL/GenBank/DDBJ databases">
        <authorList>
            <person name="Hsu D."/>
        </authorList>
    </citation>
    <scope>NUCLEOTIDE SEQUENCE [LARGE SCALE GENOMIC DNA]</scope>
    <source>
        <strain evidence="14 15">MK1</strain>
    </source>
</reference>
<dbReference type="FunFam" id="1.10.287.130:FF:000001">
    <property type="entry name" value="Two-component sensor histidine kinase"/>
    <property type="match status" value="1"/>
</dbReference>
<evidence type="ECO:0000256" key="11">
    <source>
        <dbReference type="SAM" id="Phobius"/>
    </source>
</evidence>
<dbReference type="CDD" id="cd00075">
    <property type="entry name" value="HATPase"/>
    <property type="match status" value="1"/>
</dbReference>
<feature type="transmembrane region" description="Helical" evidence="11">
    <location>
        <begin position="164"/>
        <end position="185"/>
    </location>
</feature>
<dbReference type="InterPro" id="IPR036890">
    <property type="entry name" value="HATPase_C_sf"/>
</dbReference>
<comment type="subcellular location">
    <subcellularLocation>
        <location evidence="2">Membrane</location>
    </subcellularLocation>
</comment>
<name>A0AAU0UH03_9FIRM</name>
<dbReference type="SMART" id="SM00388">
    <property type="entry name" value="HisKA"/>
    <property type="match status" value="1"/>
</dbReference>
<evidence type="ECO:0000256" key="2">
    <source>
        <dbReference type="ARBA" id="ARBA00004370"/>
    </source>
</evidence>
<keyword evidence="6 11" id="KW-0812">Transmembrane</keyword>
<dbReference type="InterPro" id="IPR003594">
    <property type="entry name" value="HATPase_dom"/>
</dbReference>
<evidence type="ECO:0000259" key="13">
    <source>
        <dbReference type="PROSITE" id="PS50885"/>
    </source>
</evidence>
<dbReference type="Gene3D" id="1.10.287.130">
    <property type="match status" value="1"/>
</dbReference>
<keyword evidence="10 11" id="KW-0472">Membrane</keyword>
<dbReference type="SMART" id="SM00387">
    <property type="entry name" value="HATPase_c"/>
    <property type="match status" value="1"/>
</dbReference>
<feature type="transmembrane region" description="Helical" evidence="11">
    <location>
        <begin position="12"/>
        <end position="35"/>
    </location>
</feature>
<dbReference type="EMBL" id="CP121694">
    <property type="protein sequence ID" value="WRO20290.1"/>
    <property type="molecule type" value="Genomic_DNA"/>
</dbReference>
<dbReference type="PANTHER" id="PTHR45436:SF5">
    <property type="entry name" value="SENSOR HISTIDINE KINASE TRCS"/>
    <property type="match status" value="1"/>
</dbReference>
<dbReference type="Pfam" id="PF00672">
    <property type="entry name" value="HAMP"/>
    <property type="match status" value="1"/>
</dbReference>
<dbReference type="InterPro" id="IPR036097">
    <property type="entry name" value="HisK_dim/P_sf"/>
</dbReference>
<evidence type="ECO:0000259" key="12">
    <source>
        <dbReference type="PROSITE" id="PS50109"/>
    </source>
</evidence>
<evidence type="ECO:0000313" key="14">
    <source>
        <dbReference type="EMBL" id="WRO20290.1"/>
    </source>
</evidence>
<evidence type="ECO:0000256" key="1">
    <source>
        <dbReference type="ARBA" id="ARBA00000085"/>
    </source>
</evidence>
<dbReference type="InterPro" id="IPR003660">
    <property type="entry name" value="HAMP_dom"/>
</dbReference>
<dbReference type="GO" id="GO:0000155">
    <property type="term" value="F:phosphorelay sensor kinase activity"/>
    <property type="evidence" value="ECO:0007669"/>
    <property type="project" value="InterPro"/>
</dbReference>
<evidence type="ECO:0000313" key="15">
    <source>
        <dbReference type="Proteomes" id="UP001329915"/>
    </source>
</evidence>
<keyword evidence="4" id="KW-0597">Phosphoprotein</keyword>
<dbReference type="PRINTS" id="PR00344">
    <property type="entry name" value="BCTRLSENSOR"/>
</dbReference>
<evidence type="ECO:0000256" key="4">
    <source>
        <dbReference type="ARBA" id="ARBA00022553"/>
    </source>
</evidence>
<evidence type="ECO:0000256" key="5">
    <source>
        <dbReference type="ARBA" id="ARBA00022679"/>
    </source>
</evidence>
<dbReference type="SUPFAM" id="SSF158472">
    <property type="entry name" value="HAMP domain-like"/>
    <property type="match status" value="1"/>
</dbReference>
<dbReference type="PROSITE" id="PS50109">
    <property type="entry name" value="HIS_KIN"/>
    <property type="match status" value="1"/>
</dbReference>
<comment type="catalytic activity">
    <reaction evidence="1">
        <text>ATP + protein L-histidine = ADP + protein N-phospho-L-histidine.</text>
        <dbReference type="EC" id="2.7.13.3"/>
    </reaction>
</comment>
<keyword evidence="5" id="KW-0808">Transferase</keyword>
<dbReference type="InterPro" id="IPR050428">
    <property type="entry name" value="TCS_sensor_his_kinase"/>
</dbReference>
<protein>
    <recommendedName>
        <fullName evidence="3">histidine kinase</fullName>
        <ecNumber evidence="3">2.7.13.3</ecNumber>
    </recommendedName>
</protein>
<sequence>MSLRARLTLWYTTIFGGTLIVFGLLLYFTLATYMLESADQTLSTKADQVLESTQIVKYPFRLKEVVLPDVDVFASPDTFLQVVDSQGRVQSRSGNLGNRVLPLSRETLSMASRSDGGFYETLSASGSKLRLYNLPVVVEGQFVGVMQVGRSLVQVEGTLARLRLLLMISILASVLIAATVGWLLARTALNPIEKISSTAAKIGDGQHLNRRIDYSGPADEVGQLAATFNAMLSRLQQAYKRLEDTYSAQRRFVADASHELRSPLTTIGGNVELLQKIEDSDPQLQGEILADISEETRRMRHLVEDMLALARADAGLRLDMERINLGELLTDVGRTARRRAAKREFAIQGLDEIQGMEVSANKDYLHQAVFILIDNAIKYTSEQGRITLSVERYPGKMGISVRDNGQGISGEDIEHIFERFYRIDAARKPGGTGLGLAIAKWIAKEHRGEITVESIKGQGSKFTIWLPIPE</sequence>
<proteinExistence type="predicted"/>
<dbReference type="KEGG" id="dbc:MFMK1_000048"/>
<dbReference type="Gene3D" id="3.30.565.10">
    <property type="entry name" value="Histidine kinase-like ATPase, C-terminal domain"/>
    <property type="match status" value="1"/>
</dbReference>
<dbReference type="PROSITE" id="PS50885">
    <property type="entry name" value="HAMP"/>
    <property type="match status" value="1"/>
</dbReference>
<dbReference type="Pfam" id="PF00512">
    <property type="entry name" value="HisKA"/>
    <property type="match status" value="1"/>
</dbReference>
<evidence type="ECO:0000256" key="7">
    <source>
        <dbReference type="ARBA" id="ARBA00022777"/>
    </source>
</evidence>
<evidence type="ECO:0000256" key="9">
    <source>
        <dbReference type="ARBA" id="ARBA00023012"/>
    </source>
</evidence>
<dbReference type="SUPFAM" id="SSF47384">
    <property type="entry name" value="Homodimeric domain of signal transducing histidine kinase"/>
    <property type="match status" value="1"/>
</dbReference>
<dbReference type="GO" id="GO:0005886">
    <property type="term" value="C:plasma membrane"/>
    <property type="evidence" value="ECO:0007669"/>
    <property type="project" value="TreeGrafter"/>
</dbReference>
<dbReference type="PANTHER" id="PTHR45436">
    <property type="entry name" value="SENSOR HISTIDINE KINASE YKOH"/>
    <property type="match status" value="1"/>
</dbReference>
<dbReference type="SUPFAM" id="SSF55874">
    <property type="entry name" value="ATPase domain of HSP90 chaperone/DNA topoisomerase II/histidine kinase"/>
    <property type="match status" value="1"/>
</dbReference>
<dbReference type="RefSeq" id="WP_366923193.1">
    <property type="nucleotide sequence ID" value="NZ_CP121694.1"/>
</dbReference>
<feature type="domain" description="HAMP" evidence="13">
    <location>
        <begin position="186"/>
        <end position="240"/>
    </location>
</feature>
<feature type="domain" description="Histidine kinase" evidence="12">
    <location>
        <begin position="255"/>
        <end position="470"/>
    </location>
</feature>
<dbReference type="SMART" id="SM00304">
    <property type="entry name" value="HAMP"/>
    <property type="match status" value="1"/>
</dbReference>
<accession>A0AAU0UH03</accession>
<dbReference type="CDD" id="cd00082">
    <property type="entry name" value="HisKA"/>
    <property type="match status" value="1"/>
</dbReference>
<dbReference type="Proteomes" id="UP001329915">
    <property type="component" value="Chromosome"/>
</dbReference>
<evidence type="ECO:0000256" key="3">
    <source>
        <dbReference type="ARBA" id="ARBA00012438"/>
    </source>
</evidence>
<dbReference type="AlphaFoldDB" id="A0AAU0UH03"/>
<keyword evidence="15" id="KW-1185">Reference proteome</keyword>
<organism evidence="14 15">
    <name type="scientific">Metallumcola ferriviriculae</name>
    <dbReference type="NCBI Taxonomy" id="3039180"/>
    <lineage>
        <taxon>Bacteria</taxon>
        <taxon>Bacillati</taxon>
        <taxon>Bacillota</taxon>
        <taxon>Clostridia</taxon>
        <taxon>Neomoorellales</taxon>
        <taxon>Desulfitibacteraceae</taxon>
        <taxon>Metallumcola</taxon>
    </lineage>
</organism>
<dbReference type="CDD" id="cd06225">
    <property type="entry name" value="HAMP"/>
    <property type="match status" value="1"/>
</dbReference>
<evidence type="ECO:0000256" key="10">
    <source>
        <dbReference type="ARBA" id="ARBA00023136"/>
    </source>
</evidence>
<dbReference type="InterPro" id="IPR003661">
    <property type="entry name" value="HisK_dim/P_dom"/>
</dbReference>
<dbReference type="InterPro" id="IPR005467">
    <property type="entry name" value="His_kinase_dom"/>
</dbReference>
<keyword evidence="7 14" id="KW-0418">Kinase</keyword>
<dbReference type="EC" id="2.7.13.3" evidence="3"/>
<dbReference type="Gene3D" id="6.10.340.10">
    <property type="match status" value="1"/>
</dbReference>
<dbReference type="InterPro" id="IPR004358">
    <property type="entry name" value="Sig_transdc_His_kin-like_C"/>
</dbReference>
<evidence type="ECO:0000256" key="6">
    <source>
        <dbReference type="ARBA" id="ARBA00022692"/>
    </source>
</evidence>